<dbReference type="AlphaFoldDB" id="A0A814KZH9"/>
<evidence type="ECO:0000313" key="4">
    <source>
        <dbReference type="Proteomes" id="UP000663829"/>
    </source>
</evidence>
<evidence type="ECO:0000313" key="2">
    <source>
        <dbReference type="EMBL" id="CAF1056348.1"/>
    </source>
</evidence>
<feature type="coiled-coil region" evidence="1">
    <location>
        <begin position="23"/>
        <end position="53"/>
    </location>
</feature>
<dbReference type="EMBL" id="CAJOBC010004373">
    <property type="protein sequence ID" value="CAF3825318.1"/>
    <property type="molecule type" value="Genomic_DNA"/>
</dbReference>
<keyword evidence="1" id="KW-0175">Coiled coil</keyword>
<dbReference type="OrthoDB" id="10607883at2759"/>
<evidence type="ECO:0000313" key="3">
    <source>
        <dbReference type="EMBL" id="CAF3825318.1"/>
    </source>
</evidence>
<keyword evidence="4" id="KW-1185">Reference proteome</keyword>
<comment type="caution">
    <text evidence="2">The sequence shown here is derived from an EMBL/GenBank/DDBJ whole genome shotgun (WGS) entry which is preliminary data.</text>
</comment>
<gene>
    <name evidence="2" type="ORF">GPM918_LOCUS16549</name>
    <name evidence="3" type="ORF">SRO942_LOCUS16549</name>
</gene>
<reference evidence="2" key="1">
    <citation type="submission" date="2021-02" db="EMBL/GenBank/DDBJ databases">
        <authorList>
            <person name="Nowell W R."/>
        </authorList>
    </citation>
    <scope>NUCLEOTIDE SEQUENCE</scope>
</reference>
<proteinExistence type="predicted"/>
<evidence type="ECO:0000256" key="1">
    <source>
        <dbReference type="SAM" id="Coils"/>
    </source>
</evidence>
<dbReference type="Proteomes" id="UP000681722">
    <property type="component" value="Unassembled WGS sequence"/>
</dbReference>
<dbReference type="EMBL" id="CAJNOQ010004373">
    <property type="protein sequence ID" value="CAF1056348.1"/>
    <property type="molecule type" value="Genomic_DNA"/>
</dbReference>
<name>A0A814KZH9_9BILA</name>
<sequence>MALELESSRINISLGVNNIEIALSHIEILIDFLKSEKQEIEKNIQELKFFQKNNQSIKFEKLIVEQGLNMKIRVKSTLIKILSSLKPILDSESEYKLPEQVQLKMLSSILGSRNFSTNGDIREKLDYCSRVSEIGKELNFNDLIILLGEKIELTIDEKEFSFSQEIIDRILEIGKITENNQVALAIVKIFNFNKILLSNCEEKIEEIVRLLQTVLSRISYEKTEIVLKLSKKFKIVNNSNLLEFMHKTLIENEIREKDKKHLKFYNR</sequence>
<accession>A0A814KZH9</accession>
<organism evidence="2 4">
    <name type="scientific">Didymodactylos carnosus</name>
    <dbReference type="NCBI Taxonomy" id="1234261"/>
    <lineage>
        <taxon>Eukaryota</taxon>
        <taxon>Metazoa</taxon>
        <taxon>Spiralia</taxon>
        <taxon>Gnathifera</taxon>
        <taxon>Rotifera</taxon>
        <taxon>Eurotatoria</taxon>
        <taxon>Bdelloidea</taxon>
        <taxon>Philodinida</taxon>
        <taxon>Philodinidae</taxon>
        <taxon>Didymodactylos</taxon>
    </lineage>
</organism>
<dbReference type="Proteomes" id="UP000663829">
    <property type="component" value="Unassembled WGS sequence"/>
</dbReference>
<protein>
    <submittedName>
        <fullName evidence="2">Uncharacterized protein</fullName>
    </submittedName>
</protein>